<dbReference type="PANTHER" id="PTHR36933:SF1">
    <property type="entry name" value="SLL0788 PROTEIN"/>
    <property type="match status" value="1"/>
</dbReference>
<evidence type="ECO:0000313" key="4">
    <source>
        <dbReference type="Proteomes" id="UP000264071"/>
    </source>
</evidence>
<name>A0A3D4V8T3_9BACT</name>
<comment type="caution">
    <text evidence="3">The sequence shown here is derived from an EMBL/GenBank/DDBJ whole genome shotgun (WGS) entry which is preliminary data.</text>
</comment>
<proteinExistence type="predicted"/>
<organism evidence="3 4">
    <name type="scientific">Gemmatimonas aurantiaca</name>
    <dbReference type="NCBI Taxonomy" id="173480"/>
    <lineage>
        <taxon>Bacteria</taxon>
        <taxon>Pseudomonadati</taxon>
        <taxon>Gemmatimonadota</taxon>
        <taxon>Gemmatimonadia</taxon>
        <taxon>Gemmatimonadales</taxon>
        <taxon>Gemmatimonadaceae</taxon>
        <taxon>Gemmatimonas</taxon>
    </lineage>
</organism>
<gene>
    <name evidence="3" type="ORF">DGD08_10140</name>
</gene>
<dbReference type="Gene3D" id="1.20.1260.10">
    <property type="match status" value="1"/>
</dbReference>
<feature type="domain" description="DUF305" evidence="2">
    <location>
        <begin position="52"/>
        <end position="216"/>
    </location>
</feature>
<dbReference type="InterPro" id="IPR012347">
    <property type="entry name" value="Ferritin-like"/>
</dbReference>
<dbReference type="Pfam" id="PF03713">
    <property type="entry name" value="DUF305"/>
    <property type="match status" value="1"/>
</dbReference>
<dbReference type="EMBL" id="DPIY01000009">
    <property type="protein sequence ID" value="HCT57546.1"/>
    <property type="molecule type" value="Genomic_DNA"/>
</dbReference>
<dbReference type="OMA" id="KLMITHH"/>
<evidence type="ECO:0000256" key="1">
    <source>
        <dbReference type="SAM" id="SignalP"/>
    </source>
</evidence>
<reference evidence="3 4" key="1">
    <citation type="journal article" date="2018" name="Nat. Biotechnol.">
        <title>A standardized bacterial taxonomy based on genome phylogeny substantially revises the tree of life.</title>
        <authorList>
            <person name="Parks D.H."/>
            <person name="Chuvochina M."/>
            <person name="Waite D.W."/>
            <person name="Rinke C."/>
            <person name="Skarshewski A."/>
            <person name="Chaumeil P.A."/>
            <person name="Hugenholtz P."/>
        </authorList>
    </citation>
    <scope>NUCLEOTIDE SEQUENCE [LARGE SCALE GENOMIC DNA]</scope>
    <source>
        <strain evidence="3">UBA8844</strain>
    </source>
</reference>
<protein>
    <submittedName>
        <fullName evidence="3">DUF305 domain-containing protein</fullName>
    </submittedName>
</protein>
<dbReference type="AlphaFoldDB" id="A0A3D4V8T3"/>
<evidence type="ECO:0000259" key="2">
    <source>
        <dbReference type="Pfam" id="PF03713"/>
    </source>
</evidence>
<evidence type="ECO:0000313" key="3">
    <source>
        <dbReference type="EMBL" id="HCT57546.1"/>
    </source>
</evidence>
<feature type="signal peptide" evidence="1">
    <location>
        <begin position="1"/>
        <end position="23"/>
    </location>
</feature>
<dbReference type="PANTHER" id="PTHR36933">
    <property type="entry name" value="SLL0788 PROTEIN"/>
    <property type="match status" value="1"/>
</dbReference>
<dbReference type="PROSITE" id="PS51257">
    <property type="entry name" value="PROKAR_LIPOPROTEIN"/>
    <property type="match status" value="1"/>
</dbReference>
<keyword evidence="1" id="KW-0732">Signal</keyword>
<sequence>MNIRTHTHRLLILGSLVLFGACASGTPAAKRPLTPAQMAALDGGIPPYTAADVSFMQGMIGHHAQAVTMSSFAEANGASSEVKVLAGRISVAQTDEIAFMQSWLRTRKKEVPSGNMEQMAHAHHAGMDMGAAQTGAASAMMPGMLTPAQMDTLKVAKGGAFDWYFLTFMIQHHRGAINMVDELMSAKGSANDDDVFKFVSDVVADQSTEIDRMELLLRTRPKP</sequence>
<accession>A0A3D4V8T3</accession>
<dbReference type="InterPro" id="IPR005183">
    <property type="entry name" value="DUF305_CopM-like"/>
</dbReference>
<dbReference type="Proteomes" id="UP000264071">
    <property type="component" value="Unassembled WGS sequence"/>
</dbReference>
<feature type="chain" id="PRO_5017788386" evidence="1">
    <location>
        <begin position="24"/>
        <end position="223"/>
    </location>
</feature>